<feature type="transmembrane region" description="Helical" evidence="6">
    <location>
        <begin position="118"/>
        <end position="139"/>
    </location>
</feature>
<keyword evidence="2" id="KW-0813">Transport</keyword>
<evidence type="ECO:0000313" key="9">
    <source>
        <dbReference type="Proteomes" id="UP000228593"/>
    </source>
</evidence>
<dbReference type="Gene3D" id="1.20.1720.10">
    <property type="entry name" value="Multidrug resistance protein D"/>
    <property type="match status" value="1"/>
</dbReference>
<feature type="transmembrane region" description="Helical" evidence="6">
    <location>
        <begin position="151"/>
        <end position="173"/>
    </location>
</feature>
<dbReference type="CDD" id="cd17321">
    <property type="entry name" value="MFS_MMR_MDR_like"/>
    <property type="match status" value="1"/>
</dbReference>
<keyword evidence="9" id="KW-1185">Reference proteome</keyword>
<dbReference type="InterPro" id="IPR011701">
    <property type="entry name" value="MFS"/>
</dbReference>
<feature type="transmembrane region" description="Helical" evidence="6">
    <location>
        <begin position="93"/>
        <end position="112"/>
    </location>
</feature>
<keyword evidence="4 6" id="KW-1133">Transmembrane helix</keyword>
<dbReference type="AlphaFoldDB" id="A0A2G8SZZ1"/>
<feature type="transmembrane region" description="Helical" evidence="6">
    <location>
        <begin position="315"/>
        <end position="336"/>
    </location>
</feature>
<dbReference type="PROSITE" id="PS50850">
    <property type="entry name" value="MFS"/>
    <property type="match status" value="1"/>
</dbReference>
<feature type="transmembrane region" description="Helical" evidence="6">
    <location>
        <begin position="237"/>
        <end position="257"/>
    </location>
</feature>
<evidence type="ECO:0000256" key="3">
    <source>
        <dbReference type="ARBA" id="ARBA00022692"/>
    </source>
</evidence>
<evidence type="ECO:0000256" key="2">
    <source>
        <dbReference type="ARBA" id="ARBA00022448"/>
    </source>
</evidence>
<name>A0A2G8SZZ1_9BURK</name>
<evidence type="ECO:0000256" key="5">
    <source>
        <dbReference type="ARBA" id="ARBA00023136"/>
    </source>
</evidence>
<sequence>MLSQRLPESLPAPADADGLPPAARQWAIMSLAIGVGMASLDTAIANTALPAIARQLQTTPAASVWIVNAYHLAMVATLLPFAALGETIGYRRVCIAGLALFTLASLFCALAWSLPSLVAARLIQGVGASAIMSVNTAMLRSIYPAHLQGRAFGINSLVVAVAFAIGPTAASLILSVAPWPWLFAINVPLGVVAFFFGRRVLPATKRASHQVDALTAVYNVGAFGLLILALGDAAHQASMTTLLPEILGAALCFALLLHRQAAHAAPMLPVDLLRRPMFALATLTAVCTFSAQSLAFVALPFYFETTLGRSPIDTGFLMAPWAVLVGVMAPIAGRLCERYSPGVLGGIGLAALALGLVTLLLMPDAPSAWDIGWRMGLCGIGFGFFQAPNLKAFMVSAPPERGGSASGMVAMSRLIGQATGAALVAYCFILSGQYGARYALALAAGFAAVASVASFLRMVVVRVK</sequence>
<feature type="transmembrane region" description="Helical" evidence="6">
    <location>
        <begin position="438"/>
        <end position="460"/>
    </location>
</feature>
<evidence type="ECO:0000313" key="8">
    <source>
        <dbReference type="EMBL" id="PIL39341.1"/>
    </source>
</evidence>
<feature type="transmembrane region" description="Helical" evidence="6">
    <location>
        <begin position="343"/>
        <end position="361"/>
    </location>
</feature>
<gene>
    <name evidence="8" type="ORF">CR103_13510</name>
</gene>
<dbReference type="PANTHER" id="PTHR42718">
    <property type="entry name" value="MAJOR FACILITATOR SUPERFAMILY MULTIDRUG TRANSPORTER MFSC"/>
    <property type="match status" value="1"/>
</dbReference>
<comment type="subcellular location">
    <subcellularLocation>
        <location evidence="1">Membrane</location>
        <topology evidence="1">Multi-pass membrane protein</topology>
    </subcellularLocation>
</comment>
<feature type="transmembrane region" description="Helical" evidence="6">
    <location>
        <begin position="213"/>
        <end position="231"/>
    </location>
</feature>
<feature type="transmembrane region" description="Helical" evidence="6">
    <location>
        <begin position="179"/>
        <end position="201"/>
    </location>
</feature>
<dbReference type="PANTHER" id="PTHR42718:SF9">
    <property type="entry name" value="MAJOR FACILITATOR SUPERFAMILY MULTIDRUG TRANSPORTER MFSC"/>
    <property type="match status" value="1"/>
</dbReference>
<evidence type="ECO:0000256" key="4">
    <source>
        <dbReference type="ARBA" id="ARBA00022989"/>
    </source>
</evidence>
<feature type="transmembrane region" description="Helical" evidence="6">
    <location>
        <begin position="26"/>
        <end position="49"/>
    </location>
</feature>
<dbReference type="InterPro" id="IPR036259">
    <property type="entry name" value="MFS_trans_sf"/>
</dbReference>
<feature type="transmembrane region" description="Helical" evidence="6">
    <location>
        <begin position="414"/>
        <end position="432"/>
    </location>
</feature>
<feature type="domain" description="Major facilitator superfamily (MFS) profile" evidence="7">
    <location>
        <begin position="27"/>
        <end position="462"/>
    </location>
</feature>
<dbReference type="InterPro" id="IPR020846">
    <property type="entry name" value="MFS_dom"/>
</dbReference>
<dbReference type="GO" id="GO:0022857">
    <property type="term" value="F:transmembrane transporter activity"/>
    <property type="evidence" value="ECO:0007669"/>
    <property type="project" value="InterPro"/>
</dbReference>
<dbReference type="EMBL" id="PDOB01000020">
    <property type="protein sequence ID" value="PIL39341.1"/>
    <property type="molecule type" value="Genomic_DNA"/>
</dbReference>
<evidence type="ECO:0000256" key="6">
    <source>
        <dbReference type="SAM" id="Phobius"/>
    </source>
</evidence>
<evidence type="ECO:0000259" key="7">
    <source>
        <dbReference type="PROSITE" id="PS50850"/>
    </source>
</evidence>
<protein>
    <submittedName>
        <fullName evidence="8">MFS transporter</fullName>
    </submittedName>
</protein>
<dbReference type="Proteomes" id="UP000228593">
    <property type="component" value="Unassembled WGS sequence"/>
</dbReference>
<dbReference type="Gene3D" id="1.20.1250.20">
    <property type="entry name" value="MFS general substrate transporter like domains"/>
    <property type="match status" value="1"/>
</dbReference>
<dbReference type="GO" id="GO:0016020">
    <property type="term" value="C:membrane"/>
    <property type="evidence" value="ECO:0007669"/>
    <property type="project" value="UniProtKB-SubCell"/>
</dbReference>
<reference evidence="8 9" key="1">
    <citation type="submission" date="2017-10" db="EMBL/GenBank/DDBJ databases">
        <title>Massilia psychrophilum sp. nov., a novel purple-pigmented bacterium isolated from Tianshan glacier, Xinjiang Municipality, China.</title>
        <authorList>
            <person name="Wang H."/>
        </authorList>
    </citation>
    <scope>NUCLEOTIDE SEQUENCE [LARGE SCALE GENOMIC DNA]</scope>
    <source>
        <strain evidence="8 9">JCM 30813</strain>
    </source>
</reference>
<keyword evidence="5 6" id="KW-0472">Membrane</keyword>
<keyword evidence="3 6" id="KW-0812">Transmembrane</keyword>
<feature type="transmembrane region" description="Helical" evidence="6">
    <location>
        <begin position="278"/>
        <end position="303"/>
    </location>
</feature>
<dbReference type="OrthoDB" id="9807274at2"/>
<comment type="caution">
    <text evidence="8">The sequence shown here is derived from an EMBL/GenBank/DDBJ whole genome shotgun (WGS) entry which is preliminary data.</text>
</comment>
<dbReference type="Pfam" id="PF07690">
    <property type="entry name" value="MFS_1"/>
    <property type="match status" value="1"/>
</dbReference>
<dbReference type="SUPFAM" id="SSF103473">
    <property type="entry name" value="MFS general substrate transporter"/>
    <property type="match status" value="1"/>
</dbReference>
<dbReference type="PRINTS" id="PR01036">
    <property type="entry name" value="TCRTETB"/>
</dbReference>
<feature type="transmembrane region" description="Helical" evidence="6">
    <location>
        <begin position="61"/>
        <end position="81"/>
    </location>
</feature>
<evidence type="ECO:0000256" key="1">
    <source>
        <dbReference type="ARBA" id="ARBA00004141"/>
    </source>
</evidence>
<proteinExistence type="predicted"/>
<organism evidence="8 9">
    <name type="scientific">Massilia psychrophila</name>
    <dbReference type="NCBI Taxonomy" id="1603353"/>
    <lineage>
        <taxon>Bacteria</taxon>
        <taxon>Pseudomonadati</taxon>
        <taxon>Pseudomonadota</taxon>
        <taxon>Betaproteobacteria</taxon>
        <taxon>Burkholderiales</taxon>
        <taxon>Oxalobacteraceae</taxon>
        <taxon>Telluria group</taxon>
        <taxon>Massilia</taxon>
    </lineage>
</organism>
<accession>A0A2G8SZZ1</accession>
<dbReference type="RefSeq" id="WP_099916512.1">
    <property type="nucleotide sequence ID" value="NZ_BMHS01000007.1"/>
</dbReference>